<gene>
    <name evidence="3" type="ORF">LSAT_V11C900458640</name>
</gene>
<protein>
    <submittedName>
        <fullName evidence="3">Uncharacterized protein</fullName>
    </submittedName>
</protein>
<dbReference type="InterPro" id="IPR029047">
    <property type="entry name" value="HSP70_peptide-bd_sf"/>
</dbReference>
<evidence type="ECO:0000313" key="3">
    <source>
        <dbReference type="EMBL" id="KAJ0188374.1"/>
    </source>
</evidence>
<dbReference type="Proteomes" id="UP000235145">
    <property type="component" value="Unassembled WGS sequence"/>
</dbReference>
<name>A0A9R1WUZ2_LACSA</name>
<evidence type="ECO:0000313" key="4">
    <source>
        <dbReference type="Proteomes" id="UP000235145"/>
    </source>
</evidence>
<dbReference type="SUPFAM" id="SSF100920">
    <property type="entry name" value="Heat shock protein 70kD (HSP70), peptide-binding domain"/>
    <property type="match status" value="1"/>
</dbReference>
<keyword evidence="1" id="KW-0547">Nucleotide-binding</keyword>
<accession>A0A9R1WUZ2</accession>
<organism evidence="3 4">
    <name type="scientific">Lactuca sativa</name>
    <name type="common">Garden lettuce</name>
    <dbReference type="NCBI Taxonomy" id="4236"/>
    <lineage>
        <taxon>Eukaryota</taxon>
        <taxon>Viridiplantae</taxon>
        <taxon>Streptophyta</taxon>
        <taxon>Embryophyta</taxon>
        <taxon>Tracheophyta</taxon>
        <taxon>Spermatophyta</taxon>
        <taxon>Magnoliopsida</taxon>
        <taxon>eudicotyledons</taxon>
        <taxon>Gunneridae</taxon>
        <taxon>Pentapetalae</taxon>
        <taxon>asterids</taxon>
        <taxon>campanulids</taxon>
        <taxon>Asterales</taxon>
        <taxon>Asteraceae</taxon>
        <taxon>Cichorioideae</taxon>
        <taxon>Cichorieae</taxon>
        <taxon>Lactucinae</taxon>
        <taxon>Lactuca</taxon>
    </lineage>
</organism>
<evidence type="ECO:0000256" key="1">
    <source>
        <dbReference type="ARBA" id="ARBA00022741"/>
    </source>
</evidence>
<dbReference type="AlphaFoldDB" id="A0A9R1WUZ2"/>
<sequence length="110" mass="12099">MGVRLFAFGAAILAAKLSGNYNVLLFRGTRPYPQASQKYIVHKSIQHQHVLGCIRVRAPKLIKDNILLGEFNLYGLTLDPNQTSQIDVCFSIDVNGILHVSAEETSTGKS</sequence>
<dbReference type="Gene3D" id="2.60.34.10">
    <property type="entry name" value="Substrate Binding Domain Of DNAk, Chain A, domain 1"/>
    <property type="match status" value="1"/>
</dbReference>
<dbReference type="Pfam" id="PF00012">
    <property type="entry name" value="HSP70"/>
    <property type="match status" value="1"/>
</dbReference>
<keyword evidence="4" id="KW-1185">Reference proteome</keyword>
<evidence type="ECO:0000256" key="2">
    <source>
        <dbReference type="ARBA" id="ARBA00022840"/>
    </source>
</evidence>
<dbReference type="GO" id="GO:0005524">
    <property type="term" value="F:ATP binding"/>
    <property type="evidence" value="ECO:0007669"/>
    <property type="project" value="UniProtKB-KW"/>
</dbReference>
<keyword evidence="2" id="KW-0067">ATP-binding</keyword>
<reference evidence="3 4" key="1">
    <citation type="journal article" date="2017" name="Nat. Commun.">
        <title>Genome assembly with in vitro proximity ligation data and whole-genome triplication in lettuce.</title>
        <authorList>
            <person name="Reyes-Chin-Wo S."/>
            <person name="Wang Z."/>
            <person name="Yang X."/>
            <person name="Kozik A."/>
            <person name="Arikit S."/>
            <person name="Song C."/>
            <person name="Xia L."/>
            <person name="Froenicke L."/>
            <person name="Lavelle D.O."/>
            <person name="Truco M.J."/>
            <person name="Xia R."/>
            <person name="Zhu S."/>
            <person name="Xu C."/>
            <person name="Xu H."/>
            <person name="Xu X."/>
            <person name="Cox K."/>
            <person name="Korf I."/>
            <person name="Meyers B.C."/>
            <person name="Michelmore R.W."/>
        </authorList>
    </citation>
    <scope>NUCLEOTIDE SEQUENCE [LARGE SCALE GENOMIC DNA]</scope>
    <source>
        <strain evidence="4">cv. Salinas</strain>
        <tissue evidence="3">Seedlings</tissue>
    </source>
</reference>
<dbReference type="InterPro" id="IPR013126">
    <property type="entry name" value="Hsp_70_fam"/>
</dbReference>
<proteinExistence type="predicted"/>
<dbReference type="GO" id="GO:0140662">
    <property type="term" value="F:ATP-dependent protein folding chaperone"/>
    <property type="evidence" value="ECO:0007669"/>
    <property type="project" value="InterPro"/>
</dbReference>
<dbReference type="EMBL" id="NBSK02000009">
    <property type="protein sequence ID" value="KAJ0188374.1"/>
    <property type="molecule type" value="Genomic_DNA"/>
</dbReference>
<dbReference type="PANTHER" id="PTHR19375">
    <property type="entry name" value="HEAT SHOCK PROTEIN 70KDA"/>
    <property type="match status" value="1"/>
</dbReference>
<comment type="caution">
    <text evidence="3">The sequence shown here is derived from an EMBL/GenBank/DDBJ whole genome shotgun (WGS) entry which is preliminary data.</text>
</comment>